<comment type="caution">
    <text evidence="2">The sequence shown here is derived from an EMBL/GenBank/DDBJ whole genome shotgun (WGS) entry which is preliminary data.</text>
</comment>
<protein>
    <submittedName>
        <fullName evidence="2">General stress protein 26</fullName>
    </submittedName>
</protein>
<dbReference type="SUPFAM" id="SSF50475">
    <property type="entry name" value="FMN-binding split barrel"/>
    <property type="match status" value="1"/>
</dbReference>
<gene>
    <name evidence="2" type="ORF">J2792_000405</name>
</gene>
<dbReference type="PANTHER" id="PTHR34818">
    <property type="entry name" value="PROTEIN BLI-3"/>
    <property type="match status" value="1"/>
</dbReference>
<dbReference type="Pfam" id="PF16242">
    <property type="entry name" value="Pyrid_ox_like"/>
    <property type="match status" value="1"/>
</dbReference>
<dbReference type="EMBL" id="JAVDRD010000001">
    <property type="protein sequence ID" value="MDR6509565.1"/>
    <property type="molecule type" value="Genomic_DNA"/>
</dbReference>
<dbReference type="Proteomes" id="UP001184150">
    <property type="component" value="Unassembled WGS sequence"/>
</dbReference>
<evidence type="ECO:0000313" key="2">
    <source>
        <dbReference type="EMBL" id="MDR6509565.1"/>
    </source>
</evidence>
<accession>A0ABU1MGU7</accession>
<dbReference type="InterPro" id="IPR038725">
    <property type="entry name" value="YdaG_split_barrel_FMN-bd"/>
</dbReference>
<dbReference type="PANTHER" id="PTHR34818:SF1">
    <property type="entry name" value="PROTEIN BLI-3"/>
    <property type="match status" value="1"/>
</dbReference>
<evidence type="ECO:0000259" key="1">
    <source>
        <dbReference type="Pfam" id="PF16242"/>
    </source>
</evidence>
<name>A0ABU1MGU7_9SPHN</name>
<dbReference type="InterPro" id="IPR052917">
    <property type="entry name" value="Stress-Dev_Protein"/>
</dbReference>
<keyword evidence="3" id="KW-1185">Reference proteome</keyword>
<organism evidence="2 3">
    <name type="scientific">Novosphingobium capsulatum</name>
    <dbReference type="NCBI Taxonomy" id="13688"/>
    <lineage>
        <taxon>Bacteria</taxon>
        <taxon>Pseudomonadati</taxon>
        <taxon>Pseudomonadota</taxon>
        <taxon>Alphaproteobacteria</taxon>
        <taxon>Sphingomonadales</taxon>
        <taxon>Sphingomonadaceae</taxon>
        <taxon>Novosphingobium</taxon>
    </lineage>
</organism>
<reference evidence="2 3" key="1">
    <citation type="submission" date="2023-07" db="EMBL/GenBank/DDBJ databases">
        <title>Sorghum-associated microbial communities from plants grown in Nebraska, USA.</title>
        <authorList>
            <person name="Schachtman D."/>
        </authorList>
    </citation>
    <scope>NUCLEOTIDE SEQUENCE [LARGE SCALE GENOMIC DNA]</scope>
    <source>
        <strain evidence="2 3">DS1027</strain>
    </source>
</reference>
<dbReference type="Gene3D" id="2.30.110.10">
    <property type="entry name" value="Electron Transport, Fmn-binding Protein, Chain A"/>
    <property type="match status" value="1"/>
</dbReference>
<feature type="domain" description="General stress protein FMN-binding split barrel" evidence="1">
    <location>
        <begin position="12"/>
        <end position="136"/>
    </location>
</feature>
<sequence>MHYDQGNPAELKEKFWKELAHSPFVMLQLDADPESAAPMTAQLDRDANHAIWFFTSRDNRFAAQGGATATYAAKGHDLFARFTGALSEETDRGLLDKHWSRMVESWFPGGKNDPNLLFLRMDLGEAAIWSGEVGVMGAVKMALGLPAGDSIKGGYAETSL</sequence>
<evidence type="ECO:0000313" key="3">
    <source>
        <dbReference type="Proteomes" id="UP001184150"/>
    </source>
</evidence>
<proteinExistence type="predicted"/>
<dbReference type="RefSeq" id="WP_309804252.1">
    <property type="nucleotide sequence ID" value="NZ_JAVDRD010000001.1"/>
</dbReference>
<dbReference type="InterPro" id="IPR012349">
    <property type="entry name" value="Split_barrel_FMN-bd"/>
</dbReference>